<dbReference type="PANTHER" id="PTHR10815:SF14">
    <property type="entry name" value="BIFUNCTIONAL TRANSCRIPTIONAL ACTIVATOR_DNA REPAIR ENZYME ADA"/>
    <property type="match status" value="1"/>
</dbReference>
<feature type="domain" description="HTH araC/xylS-type" evidence="18">
    <location>
        <begin position="126"/>
        <end position="224"/>
    </location>
</feature>
<evidence type="ECO:0000256" key="14">
    <source>
        <dbReference type="ARBA" id="ARBA00049348"/>
    </source>
</evidence>
<dbReference type="PROSITE" id="PS01124">
    <property type="entry name" value="HTH_ARAC_FAMILY_2"/>
    <property type="match status" value="1"/>
</dbReference>
<dbReference type="PROSITE" id="PS00374">
    <property type="entry name" value="MGMT"/>
    <property type="match status" value="1"/>
</dbReference>
<evidence type="ECO:0000256" key="6">
    <source>
        <dbReference type="ARBA" id="ARBA00022723"/>
    </source>
</evidence>
<evidence type="ECO:0000256" key="13">
    <source>
        <dbReference type="ARBA" id="ARBA00023204"/>
    </source>
</evidence>
<keyword evidence="6 16" id="KW-0479">Metal-binding</keyword>
<dbReference type="GO" id="GO:0008270">
    <property type="term" value="F:zinc ion binding"/>
    <property type="evidence" value="ECO:0007669"/>
    <property type="project" value="InterPro"/>
</dbReference>
<dbReference type="PIRSF" id="PIRSF000409">
    <property type="entry name" value="Ada"/>
    <property type="match status" value="1"/>
</dbReference>
<feature type="active site" description="Nucleophile; methyl group acceptor from methylphosphotriester" evidence="15">
    <location>
        <position position="76"/>
    </location>
</feature>
<feature type="binding site" evidence="16">
    <location>
        <position position="110"/>
    </location>
    <ligand>
        <name>Zn(2+)</name>
        <dbReference type="ChEBI" id="CHEBI:29105"/>
    </ligand>
</feature>
<keyword evidence="20" id="KW-1185">Reference proteome</keyword>
<protein>
    <recommendedName>
        <fullName evidence="3">methylated-DNA--[protein]-cysteine S-methyltransferase</fullName>
        <ecNumber evidence="3">2.1.1.63</ecNumber>
    </recommendedName>
</protein>
<evidence type="ECO:0000313" key="20">
    <source>
        <dbReference type="Proteomes" id="UP000528964"/>
    </source>
</evidence>
<dbReference type="InterPro" id="IPR036631">
    <property type="entry name" value="MGMT_N_sf"/>
</dbReference>
<dbReference type="InterPro" id="IPR009057">
    <property type="entry name" value="Homeodomain-like_sf"/>
</dbReference>
<reference evidence="19 20" key="1">
    <citation type="submission" date="2020-08" db="EMBL/GenBank/DDBJ databases">
        <title>Genomic Encyclopedia of Type Strains, Phase IV (KMG-IV): sequencing the most valuable type-strain genomes for metagenomic binning, comparative biology and taxonomic classification.</title>
        <authorList>
            <person name="Goeker M."/>
        </authorList>
    </citation>
    <scope>NUCLEOTIDE SEQUENCE [LARGE SCALE GENOMIC DNA]</scope>
    <source>
        <strain evidence="19 20">DSM 25481</strain>
    </source>
</reference>
<comment type="caution">
    <text evidence="19">The sequence shown here is derived from an EMBL/GenBank/DDBJ whole genome shotgun (WGS) entry which is preliminary data.</text>
</comment>
<keyword evidence="7" id="KW-0227">DNA damage</keyword>
<dbReference type="Gene3D" id="1.10.10.10">
    <property type="entry name" value="Winged helix-like DNA-binding domain superfamily/Winged helix DNA-binding domain"/>
    <property type="match status" value="1"/>
</dbReference>
<keyword evidence="5 19" id="KW-0808">Transferase</keyword>
<comment type="similarity">
    <text evidence="2">Belongs to the MGMT family.</text>
</comment>
<dbReference type="NCBIfam" id="TIGR00589">
    <property type="entry name" value="ogt"/>
    <property type="match status" value="1"/>
</dbReference>
<proteinExistence type="inferred from homology"/>
<keyword evidence="8 16" id="KW-0862">Zinc</keyword>
<dbReference type="SMART" id="SM00342">
    <property type="entry name" value="HTH_ARAC"/>
    <property type="match status" value="1"/>
</dbReference>
<evidence type="ECO:0000256" key="4">
    <source>
        <dbReference type="ARBA" id="ARBA00022603"/>
    </source>
</evidence>
<dbReference type="InterPro" id="IPR014048">
    <property type="entry name" value="MethylDNA_cys_MeTrfase_DNA-bd"/>
</dbReference>
<dbReference type="Gene3D" id="3.40.10.10">
    <property type="entry name" value="DNA Methylphosphotriester Repair Domain"/>
    <property type="match status" value="1"/>
</dbReference>
<dbReference type="InterPro" id="IPR018060">
    <property type="entry name" value="HTH_AraC"/>
</dbReference>
<keyword evidence="10" id="KW-0238">DNA-binding</keyword>
<feature type="compositionally biased region" description="Basic and acidic residues" evidence="17">
    <location>
        <begin position="7"/>
        <end position="22"/>
    </location>
</feature>
<dbReference type="PANTHER" id="PTHR10815">
    <property type="entry name" value="METHYLATED-DNA--PROTEIN-CYSTEINE METHYLTRANSFERASE"/>
    <property type="match status" value="1"/>
</dbReference>
<dbReference type="NCBIfam" id="NF011964">
    <property type="entry name" value="PRK15435.1"/>
    <property type="match status" value="1"/>
</dbReference>
<dbReference type="GO" id="GO:0003700">
    <property type="term" value="F:DNA-binding transcription factor activity"/>
    <property type="evidence" value="ECO:0007669"/>
    <property type="project" value="InterPro"/>
</dbReference>
<evidence type="ECO:0000256" key="3">
    <source>
        <dbReference type="ARBA" id="ARBA00011918"/>
    </source>
</evidence>
<name>A0A7W6D1S5_9HYPH</name>
<dbReference type="InterPro" id="IPR018062">
    <property type="entry name" value="HTH_AraC-typ_CS"/>
</dbReference>
<feature type="active site" description="Nucleophile; methyl group acceptor from either O6-methylguanine or O4-methylthymine" evidence="15">
    <location>
        <position position="362"/>
    </location>
</feature>
<dbReference type="GO" id="GO:0043565">
    <property type="term" value="F:sequence-specific DNA binding"/>
    <property type="evidence" value="ECO:0007669"/>
    <property type="project" value="InterPro"/>
</dbReference>
<dbReference type="SUPFAM" id="SSF46767">
    <property type="entry name" value="Methylated DNA-protein cysteine methyltransferase, C-terminal domain"/>
    <property type="match status" value="1"/>
</dbReference>
<evidence type="ECO:0000256" key="1">
    <source>
        <dbReference type="ARBA" id="ARBA00001286"/>
    </source>
</evidence>
<evidence type="ECO:0000313" key="19">
    <source>
        <dbReference type="EMBL" id="MBB3972825.1"/>
    </source>
</evidence>
<accession>A0A7W6D1S5</accession>
<dbReference type="InterPro" id="IPR016221">
    <property type="entry name" value="Bifunct_regulatory_prot_Ada"/>
</dbReference>
<dbReference type="Gene3D" id="3.30.160.70">
    <property type="entry name" value="Methylated DNA-protein cysteine methyltransferase domain"/>
    <property type="match status" value="1"/>
</dbReference>
<feature type="binding site" evidence="16">
    <location>
        <position position="76"/>
    </location>
    <ligand>
        <name>Zn(2+)</name>
        <dbReference type="ChEBI" id="CHEBI:29105"/>
    </ligand>
</feature>
<dbReference type="SUPFAM" id="SSF57884">
    <property type="entry name" value="Ada DNA repair protein, N-terminal domain (N-Ada 10)"/>
    <property type="match status" value="1"/>
</dbReference>
<sequence>MAAEAAVRFDGKDRSARGDQARYRPPSKLWEQEATMVLTTARALTEEDPRWRAVAARDRRQDGAFVYAVRTTGVYCRPSCPARRAKPENVSFFAGPAQAALAGFRPCRRCAPDAGGVAETAAARVAQACRTLEAAADEPPGLAALAREAGLSASRFHRLFRSVTGVTPKAYADGLRAARLREVLGGRAGSVTEAIYDAGFGSSGRFYEAADRLLGMTPSQYRAGGAGAEIRYAVADCWLGSVLAAQSERGVCAILLGDAPEPLLAELRGRFPGAVLSEASEDFAAVTARVVALVERPSDGFDLPLDIRGTVFQQRVWAALAAVPAGETVSYAELARRTGAPQAVRAVAGACAANALAVAIPCHRVLRSDGGLSGYRWGADRKRALLDRERG</sequence>
<feature type="region of interest" description="Disordered" evidence="17">
    <location>
        <begin position="1"/>
        <end position="26"/>
    </location>
</feature>
<evidence type="ECO:0000256" key="5">
    <source>
        <dbReference type="ARBA" id="ARBA00022679"/>
    </source>
</evidence>
<dbReference type="EMBL" id="JACIDR010000002">
    <property type="protein sequence ID" value="MBB3972825.1"/>
    <property type="molecule type" value="Genomic_DNA"/>
</dbReference>
<evidence type="ECO:0000256" key="11">
    <source>
        <dbReference type="ARBA" id="ARBA00023159"/>
    </source>
</evidence>
<comment type="catalytic activity">
    <reaction evidence="14">
        <text>a 6-O-methyl-2'-deoxyguanosine in DNA + L-cysteinyl-[protein] = S-methyl-L-cysteinyl-[protein] + a 2'-deoxyguanosine in DNA</text>
        <dbReference type="Rhea" id="RHEA:24000"/>
        <dbReference type="Rhea" id="RHEA-COMP:10131"/>
        <dbReference type="Rhea" id="RHEA-COMP:10132"/>
        <dbReference type="Rhea" id="RHEA-COMP:11367"/>
        <dbReference type="Rhea" id="RHEA-COMP:11368"/>
        <dbReference type="ChEBI" id="CHEBI:29950"/>
        <dbReference type="ChEBI" id="CHEBI:82612"/>
        <dbReference type="ChEBI" id="CHEBI:85445"/>
        <dbReference type="ChEBI" id="CHEBI:85448"/>
        <dbReference type="EC" id="2.1.1.63"/>
    </reaction>
</comment>
<evidence type="ECO:0000256" key="9">
    <source>
        <dbReference type="ARBA" id="ARBA00023015"/>
    </source>
</evidence>
<dbReference type="GO" id="GO:0032259">
    <property type="term" value="P:methylation"/>
    <property type="evidence" value="ECO:0007669"/>
    <property type="project" value="UniProtKB-KW"/>
</dbReference>
<keyword evidence="13" id="KW-0234">DNA repair</keyword>
<dbReference type="GO" id="GO:0003908">
    <property type="term" value="F:methylated-DNA-[protein]-cysteine S-methyltransferase activity"/>
    <property type="evidence" value="ECO:0007669"/>
    <property type="project" value="UniProtKB-EC"/>
</dbReference>
<keyword evidence="11" id="KW-0010">Activator</keyword>
<gene>
    <name evidence="19" type="ORF">GGR24_001482</name>
</gene>
<dbReference type="InterPro" id="IPR036217">
    <property type="entry name" value="MethylDNA_cys_MeTrfase_DNAb"/>
</dbReference>
<evidence type="ECO:0000259" key="18">
    <source>
        <dbReference type="PROSITE" id="PS01124"/>
    </source>
</evidence>
<evidence type="ECO:0000256" key="10">
    <source>
        <dbReference type="ARBA" id="ARBA00023125"/>
    </source>
</evidence>
<dbReference type="Proteomes" id="UP000528964">
    <property type="component" value="Unassembled WGS sequence"/>
</dbReference>
<keyword evidence="9" id="KW-0805">Transcription regulation</keyword>
<dbReference type="AlphaFoldDB" id="A0A7W6D1S5"/>
<dbReference type="InterPro" id="IPR035451">
    <property type="entry name" value="Ada-like_dom_sf"/>
</dbReference>
<evidence type="ECO:0000256" key="2">
    <source>
        <dbReference type="ARBA" id="ARBA00008711"/>
    </source>
</evidence>
<evidence type="ECO:0000256" key="15">
    <source>
        <dbReference type="PIRSR" id="PIRSR000409-1"/>
    </source>
</evidence>
<dbReference type="InterPro" id="IPR036388">
    <property type="entry name" value="WH-like_DNA-bd_sf"/>
</dbReference>
<evidence type="ECO:0000256" key="8">
    <source>
        <dbReference type="ARBA" id="ARBA00022833"/>
    </source>
</evidence>
<dbReference type="Gene3D" id="1.10.10.60">
    <property type="entry name" value="Homeodomain-like"/>
    <property type="match status" value="1"/>
</dbReference>
<keyword evidence="4 19" id="KW-0489">Methyltransferase</keyword>
<feature type="binding site" evidence="16">
    <location>
        <position position="107"/>
    </location>
    <ligand>
        <name>Zn(2+)</name>
        <dbReference type="ChEBI" id="CHEBI:29105"/>
    </ligand>
</feature>
<dbReference type="Pfam" id="PF02805">
    <property type="entry name" value="Ada_Zn_binding"/>
    <property type="match status" value="1"/>
</dbReference>
<dbReference type="Pfam" id="PF01035">
    <property type="entry name" value="DNA_binding_1"/>
    <property type="match status" value="1"/>
</dbReference>
<dbReference type="InterPro" id="IPR001497">
    <property type="entry name" value="MethylDNA_cys_MeTrfase_AS"/>
</dbReference>
<dbReference type="SUPFAM" id="SSF53155">
    <property type="entry name" value="Methylated DNA-protein cysteine methyltransferase domain"/>
    <property type="match status" value="1"/>
</dbReference>
<organism evidence="19 20">
    <name type="scientific">Hansschlegelia beijingensis</name>
    <dbReference type="NCBI Taxonomy" id="1133344"/>
    <lineage>
        <taxon>Bacteria</taxon>
        <taxon>Pseudomonadati</taxon>
        <taxon>Pseudomonadota</taxon>
        <taxon>Alphaproteobacteria</taxon>
        <taxon>Hyphomicrobiales</taxon>
        <taxon>Methylopilaceae</taxon>
        <taxon>Hansschlegelia</taxon>
    </lineage>
</organism>
<evidence type="ECO:0000256" key="12">
    <source>
        <dbReference type="ARBA" id="ARBA00023163"/>
    </source>
</evidence>
<evidence type="ECO:0000256" key="7">
    <source>
        <dbReference type="ARBA" id="ARBA00022763"/>
    </source>
</evidence>
<dbReference type="EC" id="2.1.1.63" evidence="3"/>
<dbReference type="SUPFAM" id="SSF46689">
    <property type="entry name" value="Homeodomain-like"/>
    <property type="match status" value="1"/>
</dbReference>
<comment type="catalytic activity">
    <reaction evidence="1">
        <text>a 4-O-methyl-thymidine in DNA + L-cysteinyl-[protein] = a thymidine in DNA + S-methyl-L-cysteinyl-[protein]</text>
        <dbReference type="Rhea" id="RHEA:53428"/>
        <dbReference type="Rhea" id="RHEA-COMP:10131"/>
        <dbReference type="Rhea" id="RHEA-COMP:10132"/>
        <dbReference type="Rhea" id="RHEA-COMP:13555"/>
        <dbReference type="Rhea" id="RHEA-COMP:13556"/>
        <dbReference type="ChEBI" id="CHEBI:29950"/>
        <dbReference type="ChEBI" id="CHEBI:82612"/>
        <dbReference type="ChEBI" id="CHEBI:137386"/>
        <dbReference type="ChEBI" id="CHEBI:137387"/>
        <dbReference type="EC" id="2.1.1.63"/>
    </reaction>
</comment>
<comment type="cofactor">
    <cofactor evidence="16">
        <name>Zn(2+)</name>
        <dbReference type="ChEBI" id="CHEBI:29105"/>
    </cofactor>
    <text evidence="16">Binds 1 zinc ion per subunit.</text>
</comment>
<evidence type="ECO:0000256" key="16">
    <source>
        <dbReference type="PIRSR" id="PIRSR000409-3"/>
    </source>
</evidence>
<evidence type="ECO:0000256" key="17">
    <source>
        <dbReference type="SAM" id="MobiDB-lite"/>
    </source>
</evidence>
<dbReference type="GO" id="GO:0006281">
    <property type="term" value="P:DNA repair"/>
    <property type="evidence" value="ECO:0007669"/>
    <property type="project" value="UniProtKB-KW"/>
</dbReference>
<feature type="binding site" evidence="16">
    <location>
        <position position="80"/>
    </location>
    <ligand>
        <name>Zn(2+)</name>
        <dbReference type="ChEBI" id="CHEBI:29105"/>
    </ligand>
</feature>
<dbReference type="Pfam" id="PF12833">
    <property type="entry name" value="HTH_18"/>
    <property type="match status" value="1"/>
</dbReference>
<keyword evidence="12" id="KW-0804">Transcription</keyword>
<dbReference type="InterPro" id="IPR004026">
    <property type="entry name" value="Ada_DNA_repair_Zn-bd"/>
</dbReference>
<dbReference type="CDD" id="cd06445">
    <property type="entry name" value="ATase"/>
    <property type="match status" value="1"/>
</dbReference>
<dbReference type="FunFam" id="1.10.10.10:FF:000214">
    <property type="entry name" value="Methylated-DNA--protein-cysteine methyltransferase"/>
    <property type="match status" value="1"/>
</dbReference>
<dbReference type="PROSITE" id="PS00041">
    <property type="entry name" value="HTH_ARAC_FAMILY_1"/>
    <property type="match status" value="1"/>
</dbReference>